<evidence type="ECO:0000313" key="11">
    <source>
        <dbReference type="EMBL" id="SEG44969.1"/>
    </source>
</evidence>
<dbReference type="Proteomes" id="UP000236728">
    <property type="component" value="Unassembled WGS sequence"/>
</dbReference>
<dbReference type="RefSeq" id="WP_103933862.1">
    <property type="nucleotide sequence ID" value="NZ_FNVA01000005.1"/>
</dbReference>
<comment type="catalytic activity">
    <reaction evidence="1 9">
        <text>N-(5-phospho-beta-D-ribosyl)anthranilate = 1-(2-carboxyphenylamino)-1-deoxy-D-ribulose 5-phosphate</text>
        <dbReference type="Rhea" id="RHEA:21540"/>
        <dbReference type="ChEBI" id="CHEBI:18277"/>
        <dbReference type="ChEBI" id="CHEBI:58613"/>
        <dbReference type="EC" id="5.3.1.24"/>
    </reaction>
</comment>
<dbReference type="SUPFAM" id="SSF51366">
    <property type="entry name" value="Ribulose-phoshate binding barrel"/>
    <property type="match status" value="1"/>
</dbReference>
<gene>
    <name evidence="9" type="primary">trpF</name>
    <name evidence="11" type="ORF">SAMN05421819_2994</name>
</gene>
<evidence type="ECO:0000256" key="3">
    <source>
        <dbReference type="ARBA" id="ARBA00012572"/>
    </source>
</evidence>
<organism evidence="11 12">
    <name type="scientific">Bryocella elongata</name>
    <dbReference type="NCBI Taxonomy" id="863522"/>
    <lineage>
        <taxon>Bacteria</taxon>
        <taxon>Pseudomonadati</taxon>
        <taxon>Acidobacteriota</taxon>
        <taxon>Terriglobia</taxon>
        <taxon>Terriglobales</taxon>
        <taxon>Acidobacteriaceae</taxon>
        <taxon>Bryocella</taxon>
    </lineage>
</organism>
<evidence type="ECO:0000256" key="9">
    <source>
        <dbReference type="HAMAP-Rule" id="MF_00135"/>
    </source>
</evidence>
<comment type="similarity">
    <text evidence="9">Belongs to the TrpF family.</text>
</comment>
<dbReference type="GO" id="GO:0004640">
    <property type="term" value="F:phosphoribosylanthranilate isomerase activity"/>
    <property type="evidence" value="ECO:0007669"/>
    <property type="project" value="UniProtKB-UniRule"/>
</dbReference>
<evidence type="ECO:0000259" key="10">
    <source>
        <dbReference type="Pfam" id="PF00697"/>
    </source>
</evidence>
<sequence length="228" mass="23711">MFLKICANTNLEDAALAAELGASAVGFVFAPSKRIVTVEQVAAITPHLPATVEKVGVFTTTDPGEIVDAAKRAGLTMVQLHSAFDPQLLEAITTRTEGKLTLLQVIDVAADTTPEELRLKLHAALTHPCVAAALLDASHGGASGGTGKTFDWDATAALVRKVQTQTGGQVLIAGGLNPHNVAEAIHTFAPWGVDVASGVESSPGAKDPVKLREFLVNARHAKQVRSAS</sequence>
<dbReference type="EC" id="5.3.1.24" evidence="3 9"/>
<evidence type="ECO:0000256" key="2">
    <source>
        <dbReference type="ARBA" id="ARBA00004664"/>
    </source>
</evidence>
<evidence type="ECO:0000256" key="5">
    <source>
        <dbReference type="ARBA" id="ARBA00022605"/>
    </source>
</evidence>
<dbReference type="Pfam" id="PF00697">
    <property type="entry name" value="PRAI"/>
    <property type="match status" value="1"/>
</dbReference>
<dbReference type="HAMAP" id="MF_00135">
    <property type="entry name" value="PRAI"/>
    <property type="match status" value="1"/>
</dbReference>
<dbReference type="CDD" id="cd00405">
    <property type="entry name" value="PRAI"/>
    <property type="match status" value="1"/>
</dbReference>
<dbReference type="InterPro" id="IPR044643">
    <property type="entry name" value="TrpF_fam"/>
</dbReference>
<evidence type="ECO:0000256" key="8">
    <source>
        <dbReference type="ARBA" id="ARBA00023235"/>
    </source>
</evidence>
<evidence type="ECO:0000313" key="12">
    <source>
        <dbReference type="Proteomes" id="UP000236728"/>
    </source>
</evidence>
<reference evidence="11 12" key="1">
    <citation type="submission" date="2016-10" db="EMBL/GenBank/DDBJ databases">
        <authorList>
            <person name="de Groot N.N."/>
        </authorList>
    </citation>
    <scope>NUCLEOTIDE SEQUENCE [LARGE SCALE GENOMIC DNA]</scope>
    <source>
        <strain evidence="11 12">DSM 22489</strain>
    </source>
</reference>
<accession>A0A1H6A899</accession>
<proteinExistence type="inferred from homology"/>
<keyword evidence="12" id="KW-1185">Reference proteome</keyword>
<dbReference type="PANTHER" id="PTHR42894">
    <property type="entry name" value="N-(5'-PHOSPHORIBOSYL)ANTHRANILATE ISOMERASE"/>
    <property type="match status" value="1"/>
</dbReference>
<dbReference type="InterPro" id="IPR001240">
    <property type="entry name" value="PRAI_dom"/>
</dbReference>
<keyword evidence="8 9" id="KW-0413">Isomerase</keyword>
<dbReference type="InterPro" id="IPR011060">
    <property type="entry name" value="RibuloseP-bd_barrel"/>
</dbReference>
<dbReference type="Gene3D" id="3.20.20.70">
    <property type="entry name" value="Aldolase class I"/>
    <property type="match status" value="1"/>
</dbReference>
<dbReference type="OrthoDB" id="9786954at2"/>
<dbReference type="InterPro" id="IPR013785">
    <property type="entry name" value="Aldolase_TIM"/>
</dbReference>
<evidence type="ECO:0000256" key="7">
    <source>
        <dbReference type="ARBA" id="ARBA00023141"/>
    </source>
</evidence>
<comment type="pathway">
    <text evidence="2 9">Amino-acid biosynthesis; L-tryptophan biosynthesis; L-tryptophan from chorismate: step 3/5.</text>
</comment>
<keyword evidence="5 9" id="KW-0028">Amino-acid biosynthesis</keyword>
<dbReference type="AlphaFoldDB" id="A0A1H6A899"/>
<dbReference type="UniPathway" id="UPA00035">
    <property type="reaction ID" value="UER00042"/>
</dbReference>
<name>A0A1H6A899_9BACT</name>
<protein>
    <recommendedName>
        <fullName evidence="4 9">N-(5'-phosphoribosyl)anthranilate isomerase</fullName>
        <shortName evidence="9">PRAI</shortName>
        <ecNumber evidence="3 9">5.3.1.24</ecNumber>
    </recommendedName>
</protein>
<feature type="domain" description="N-(5'phosphoribosyl) anthranilate isomerase (PRAI)" evidence="10">
    <location>
        <begin position="4"/>
        <end position="215"/>
    </location>
</feature>
<dbReference type="EMBL" id="FNVA01000005">
    <property type="protein sequence ID" value="SEG44969.1"/>
    <property type="molecule type" value="Genomic_DNA"/>
</dbReference>
<keyword evidence="7 9" id="KW-0057">Aromatic amino acid biosynthesis</keyword>
<dbReference type="PANTHER" id="PTHR42894:SF1">
    <property type="entry name" value="N-(5'-PHOSPHORIBOSYL)ANTHRANILATE ISOMERASE"/>
    <property type="match status" value="1"/>
</dbReference>
<keyword evidence="6 9" id="KW-0822">Tryptophan biosynthesis</keyword>
<dbReference type="GO" id="GO:0000162">
    <property type="term" value="P:L-tryptophan biosynthetic process"/>
    <property type="evidence" value="ECO:0007669"/>
    <property type="project" value="UniProtKB-UniRule"/>
</dbReference>
<evidence type="ECO:0000256" key="6">
    <source>
        <dbReference type="ARBA" id="ARBA00022822"/>
    </source>
</evidence>
<evidence type="ECO:0000256" key="1">
    <source>
        <dbReference type="ARBA" id="ARBA00001164"/>
    </source>
</evidence>
<evidence type="ECO:0000256" key="4">
    <source>
        <dbReference type="ARBA" id="ARBA00022272"/>
    </source>
</evidence>